<organism evidence="2 3">
    <name type="scientific">Vespula pensylvanica</name>
    <name type="common">Western yellow jacket</name>
    <name type="synonym">Wasp</name>
    <dbReference type="NCBI Taxonomy" id="30213"/>
    <lineage>
        <taxon>Eukaryota</taxon>
        <taxon>Metazoa</taxon>
        <taxon>Ecdysozoa</taxon>
        <taxon>Arthropoda</taxon>
        <taxon>Hexapoda</taxon>
        <taxon>Insecta</taxon>
        <taxon>Pterygota</taxon>
        <taxon>Neoptera</taxon>
        <taxon>Endopterygota</taxon>
        <taxon>Hymenoptera</taxon>
        <taxon>Apocrita</taxon>
        <taxon>Aculeata</taxon>
        <taxon>Vespoidea</taxon>
        <taxon>Vespidae</taxon>
        <taxon>Vespinae</taxon>
        <taxon>Vespula</taxon>
    </lineage>
</organism>
<evidence type="ECO:0000313" key="2">
    <source>
        <dbReference type="EMBL" id="KAF7429661.1"/>
    </source>
</evidence>
<dbReference type="EMBL" id="JACSDY010000004">
    <property type="protein sequence ID" value="KAF7429661.1"/>
    <property type="molecule type" value="Genomic_DNA"/>
</dbReference>
<gene>
    <name evidence="2" type="ORF">H0235_006059</name>
</gene>
<reference evidence="2" key="1">
    <citation type="journal article" date="2020" name="G3 (Bethesda)">
        <title>High-Quality Assemblies for Three Invasive Social Wasps from the &lt;i&gt;Vespula&lt;/i&gt; Genus.</title>
        <authorList>
            <person name="Harrop T.W.R."/>
            <person name="Guhlin J."/>
            <person name="McLaughlin G.M."/>
            <person name="Permina E."/>
            <person name="Stockwell P."/>
            <person name="Gilligan J."/>
            <person name="Le Lec M.F."/>
            <person name="Gruber M.A.M."/>
            <person name="Quinn O."/>
            <person name="Lovegrove M."/>
            <person name="Duncan E.J."/>
            <person name="Remnant E.J."/>
            <person name="Van Eeckhoven J."/>
            <person name="Graham B."/>
            <person name="Knapp R.A."/>
            <person name="Langford K.W."/>
            <person name="Kronenberg Z."/>
            <person name="Press M.O."/>
            <person name="Eacker S.M."/>
            <person name="Wilson-Rankin E.E."/>
            <person name="Purcell J."/>
            <person name="Lester P.J."/>
            <person name="Dearden P.K."/>
        </authorList>
    </citation>
    <scope>NUCLEOTIDE SEQUENCE</scope>
    <source>
        <strain evidence="2">Volc-1</strain>
    </source>
</reference>
<feature type="region of interest" description="Disordered" evidence="1">
    <location>
        <begin position="61"/>
        <end position="81"/>
    </location>
</feature>
<dbReference type="Proteomes" id="UP000600918">
    <property type="component" value="Unassembled WGS sequence"/>
</dbReference>
<sequence length="197" mass="22304">MIKRNGIVANRQWLERTGGLPRKQRYLAGEAKREESIHARTSGLYEGNVVVLVEMERVKGGEEKRAEKQSHDGRVRRGAEDEVREESYDAAQLAVRIRLFLRVQGWSLDLQPPLNRLWSYGCMVGAQAYGFNIQWSLGCSSMNRRLNNDDFDDSSISNRIFLKLLTGDTTISIRARSSLEAMTVMDLDIATARVGRG</sequence>
<accession>A0A834UBV1</accession>
<evidence type="ECO:0000256" key="1">
    <source>
        <dbReference type="SAM" id="MobiDB-lite"/>
    </source>
</evidence>
<comment type="caution">
    <text evidence="2">The sequence shown here is derived from an EMBL/GenBank/DDBJ whole genome shotgun (WGS) entry which is preliminary data.</text>
</comment>
<keyword evidence="3" id="KW-1185">Reference proteome</keyword>
<protein>
    <submittedName>
        <fullName evidence="2">Uncharacterized protein</fullName>
    </submittedName>
</protein>
<name>A0A834UBV1_VESPE</name>
<dbReference type="AlphaFoldDB" id="A0A834UBV1"/>
<proteinExistence type="predicted"/>
<evidence type="ECO:0000313" key="3">
    <source>
        <dbReference type="Proteomes" id="UP000600918"/>
    </source>
</evidence>